<dbReference type="EMBL" id="AP018694">
    <property type="protein sequence ID" value="BBE20598.1"/>
    <property type="molecule type" value="Genomic_DNA"/>
</dbReference>
<dbReference type="AlphaFoldDB" id="A0A5K7SG86"/>
<evidence type="ECO:0000313" key="2">
    <source>
        <dbReference type="EMBL" id="BBE20598.1"/>
    </source>
</evidence>
<dbReference type="InterPro" id="IPR006076">
    <property type="entry name" value="FAD-dep_OxRdtase"/>
</dbReference>
<organism evidence="2 3">
    <name type="scientific">Aquipluma nitroreducens</name>
    <dbReference type="NCBI Taxonomy" id="2010828"/>
    <lineage>
        <taxon>Bacteria</taxon>
        <taxon>Pseudomonadati</taxon>
        <taxon>Bacteroidota</taxon>
        <taxon>Bacteroidia</taxon>
        <taxon>Marinilabiliales</taxon>
        <taxon>Prolixibacteraceae</taxon>
        <taxon>Aquipluma</taxon>
    </lineage>
</organism>
<dbReference type="Gene3D" id="3.50.50.60">
    <property type="entry name" value="FAD/NAD(P)-binding domain"/>
    <property type="match status" value="2"/>
</dbReference>
<dbReference type="PANTHER" id="PTHR13847">
    <property type="entry name" value="SARCOSINE DEHYDROGENASE-RELATED"/>
    <property type="match status" value="1"/>
</dbReference>
<dbReference type="InterPro" id="IPR036188">
    <property type="entry name" value="FAD/NAD-bd_sf"/>
</dbReference>
<keyword evidence="3" id="KW-1185">Reference proteome</keyword>
<sequence length="356" mass="40644">MLFVSMKADFIIVGQGLAGTLLAYELFRQNKTVVVFNDPNQLKSSDVAAGIINPVVFRRMTKSWLVDDAFPQMESTYRELEEILHEQLYYPGQMLKILGEDEFIFWKEKAFANHLENYLEAVPVLNLKDQELLNAFSFGCVNKSGRLDIQKLISTFSGLLAQQNLIRNEKLDYEKLILLADSITYDNIIAQKIIFCEGSAAAFNPFFKNLKFKHSKGEVLELKIRRLKLNEIISDEVFVAPIWNNKYKVGATYTWDKLNVETTDSARKELLDKLQNISSAPFEVLSQKAGIRPTMHDRKPVIGLLPENPQIGIFNGLGSKGVLLGPYFAKQFANYLVGNSNYIHPEANIERYFKRK</sequence>
<name>A0A5K7SG86_9BACT</name>
<dbReference type="GO" id="GO:0005737">
    <property type="term" value="C:cytoplasm"/>
    <property type="evidence" value="ECO:0007669"/>
    <property type="project" value="TreeGrafter"/>
</dbReference>
<proteinExistence type="predicted"/>
<accession>A0A5K7SG86</accession>
<evidence type="ECO:0000313" key="3">
    <source>
        <dbReference type="Proteomes" id="UP001193389"/>
    </source>
</evidence>
<dbReference type="Pfam" id="PF01266">
    <property type="entry name" value="DAO"/>
    <property type="match status" value="1"/>
</dbReference>
<dbReference type="Proteomes" id="UP001193389">
    <property type="component" value="Chromosome"/>
</dbReference>
<dbReference type="KEGG" id="anf:AQPE_4792"/>
<reference evidence="2" key="1">
    <citation type="journal article" date="2020" name="Int. J. Syst. Evol. Microbiol.">
        <title>Aquipluma nitroreducens gen. nov. sp. nov., a novel facultatively anaerobic bacterium isolated from a freshwater lake.</title>
        <authorList>
            <person name="Watanabe M."/>
            <person name="Kojima H."/>
            <person name="Fukui M."/>
        </authorList>
    </citation>
    <scope>NUCLEOTIDE SEQUENCE</scope>
    <source>
        <strain evidence="2">MeG22</strain>
    </source>
</reference>
<gene>
    <name evidence="2" type="ORF">AQPE_4792</name>
</gene>
<evidence type="ECO:0000259" key="1">
    <source>
        <dbReference type="Pfam" id="PF01266"/>
    </source>
</evidence>
<dbReference type="Gene3D" id="3.30.9.10">
    <property type="entry name" value="D-Amino Acid Oxidase, subunit A, domain 2"/>
    <property type="match status" value="1"/>
</dbReference>
<dbReference type="SUPFAM" id="SSF51971">
    <property type="entry name" value="Nucleotide-binding domain"/>
    <property type="match status" value="1"/>
</dbReference>
<feature type="domain" description="FAD dependent oxidoreductase" evidence="1">
    <location>
        <begin position="9"/>
        <end position="333"/>
    </location>
</feature>
<protein>
    <submittedName>
        <fullName evidence="2">FAD-binding oxidoreductase</fullName>
    </submittedName>
</protein>
<dbReference type="SUPFAM" id="SSF54373">
    <property type="entry name" value="FAD-linked reductases, C-terminal domain"/>
    <property type="match status" value="1"/>
</dbReference>